<comment type="caution">
    <text evidence="1">The sequence shown here is derived from an EMBL/GenBank/DDBJ whole genome shotgun (WGS) entry which is preliminary data.</text>
</comment>
<name>A0A397TFM1_9GLOM</name>
<keyword evidence="2" id="KW-1185">Reference proteome</keyword>
<sequence>MANNMYNETTRDTYFEGSSSLITSIFRANRYFLGRKYIYHIRMNQKVRKVLKGSIRNDFGLPPIYDSQTYITTIIYPTTRNSSYFEVADSGFMIDPVNFVAEIQADQRNKNARSVTAIKRWGIIDRIIFRDTTLERLRRIGLNPESLANRNNNDNIENNIASNEEIIELLNEEINA</sequence>
<organism evidence="1 2">
    <name type="scientific">Glomus cerebriforme</name>
    <dbReference type="NCBI Taxonomy" id="658196"/>
    <lineage>
        <taxon>Eukaryota</taxon>
        <taxon>Fungi</taxon>
        <taxon>Fungi incertae sedis</taxon>
        <taxon>Mucoromycota</taxon>
        <taxon>Glomeromycotina</taxon>
        <taxon>Glomeromycetes</taxon>
        <taxon>Glomerales</taxon>
        <taxon>Glomeraceae</taxon>
        <taxon>Glomus</taxon>
    </lineage>
</organism>
<evidence type="ECO:0000313" key="1">
    <source>
        <dbReference type="EMBL" id="RIA96702.1"/>
    </source>
</evidence>
<proteinExistence type="predicted"/>
<dbReference type="OrthoDB" id="2338473at2759"/>
<accession>A0A397TFM1</accession>
<protein>
    <submittedName>
        <fullName evidence="1">Uncharacterized protein</fullName>
    </submittedName>
</protein>
<evidence type="ECO:0000313" key="2">
    <source>
        <dbReference type="Proteomes" id="UP000265703"/>
    </source>
</evidence>
<gene>
    <name evidence="1" type="ORF">C1645_802245</name>
</gene>
<dbReference type="AlphaFoldDB" id="A0A397TFM1"/>
<dbReference type="Proteomes" id="UP000265703">
    <property type="component" value="Unassembled WGS sequence"/>
</dbReference>
<dbReference type="EMBL" id="QKYT01000040">
    <property type="protein sequence ID" value="RIA96702.1"/>
    <property type="molecule type" value="Genomic_DNA"/>
</dbReference>
<reference evidence="1 2" key="1">
    <citation type="submission" date="2018-06" db="EMBL/GenBank/DDBJ databases">
        <title>Comparative genomics reveals the genomic features of Rhizophagus irregularis, R. cerebriforme, R. diaphanum and Gigaspora rosea, and their symbiotic lifestyle signature.</title>
        <authorList>
            <person name="Morin E."/>
            <person name="San Clemente H."/>
            <person name="Chen E.C.H."/>
            <person name="De La Providencia I."/>
            <person name="Hainaut M."/>
            <person name="Kuo A."/>
            <person name="Kohler A."/>
            <person name="Murat C."/>
            <person name="Tang N."/>
            <person name="Roy S."/>
            <person name="Loubradou J."/>
            <person name="Henrissat B."/>
            <person name="Grigoriev I.V."/>
            <person name="Corradi N."/>
            <person name="Roux C."/>
            <person name="Martin F.M."/>
        </authorList>
    </citation>
    <scope>NUCLEOTIDE SEQUENCE [LARGE SCALE GENOMIC DNA]</scope>
    <source>
        <strain evidence="1 2">DAOM 227022</strain>
    </source>
</reference>